<keyword evidence="2" id="KW-1185">Reference proteome</keyword>
<dbReference type="EMBL" id="SBJO01001482">
    <property type="protein sequence ID" value="KAF9744822.1"/>
    <property type="molecule type" value="Genomic_DNA"/>
</dbReference>
<organism evidence="1 2">
    <name type="scientific">Nosema granulosis</name>
    <dbReference type="NCBI Taxonomy" id="83296"/>
    <lineage>
        <taxon>Eukaryota</taxon>
        <taxon>Fungi</taxon>
        <taxon>Fungi incertae sedis</taxon>
        <taxon>Microsporidia</taxon>
        <taxon>Nosematidae</taxon>
        <taxon>Nosema</taxon>
    </lineage>
</organism>
<feature type="non-terminal residue" evidence="1">
    <location>
        <position position="1"/>
    </location>
</feature>
<comment type="caution">
    <text evidence="1">The sequence shown here is derived from an EMBL/GenBank/DDBJ whole genome shotgun (WGS) entry which is preliminary data.</text>
</comment>
<dbReference type="OrthoDB" id="2192877at2759"/>
<evidence type="ECO:0000313" key="2">
    <source>
        <dbReference type="Proteomes" id="UP000740883"/>
    </source>
</evidence>
<protein>
    <recommendedName>
        <fullName evidence="3">ISXO2-like transposase domain-containing protein</fullName>
    </recommendedName>
</protein>
<dbReference type="PANTHER" id="PTHR47163">
    <property type="entry name" value="DDE_TNP_IS1595 DOMAIN-CONTAINING PROTEIN"/>
    <property type="match status" value="1"/>
</dbReference>
<evidence type="ECO:0008006" key="3">
    <source>
        <dbReference type="Google" id="ProtNLM"/>
    </source>
</evidence>
<gene>
    <name evidence="1" type="ORF">NGRA_3565</name>
</gene>
<reference evidence="1 2" key="1">
    <citation type="journal article" date="2020" name="Genome Biol. Evol.">
        <title>Comparative genomics of strictly vertically transmitted, feminizing microsporidia endosymbionts of amphipod crustaceans.</title>
        <authorList>
            <person name="Cormier A."/>
            <person name="Chebbi M.A."/>
            <person name="Giraud I."/>
            <person name="Wattier R."/>
            <person name="Teixeira M."/>
            <person name="Gilbert C."/>
            <person name="Rigaud T."/>
            <person name="Cordaux R."/>
        </authorList>
    </citation>
    <scope>NUCLEOTIDE SEQUENCE [LARGE SCALE GENOMIC DNA]</scope>
    <source>
        <strain evidence="1 2">Ou3-Ou53</strain>
    </source>
</reference>
<name>A0A9P6KX42_9MICR</name>
<dbReference type="Proteomes" id="UP000740883">
    <property type="component" value="Unassembled WGS sequence"/>
</dbReference>
<sequence length="135" mass="16111">KILQIIELWMQKASINLISYILRINKKAIKKLITRISEIIVPRYYNLLDKIGGDNMIVEIDESKFGKRKYHRGHHVEGVWILGLVERSAKKRIILFRVKNRSKITLENLIKKNSNKHINNTYRLLEGIFWIERIF</sequence>
<proteinExistence type="predicted"/>
<dbReference type="AlphaFoldDB" id="A0A9P6KX42"/>
<dbReference type="InterPro" id="IPR053164">
    <property type="entry name" value="IS1016-like_transposase"/>
</dbReference>
<evidence type="ECO:0000313" key="1">
    <source>
        <dbReference type="EMBL" id="KAF9744822.1"/>
    </source>
</evidence>
<accession>A0A9P6KX42</accession>
<dbReference type="PANTHER" id="PTHR47163:SF2">
    <property type="entry name" value="SI:DKEY-17M8.2"/>
    <property type="match status" value="1"/>
</dbReference>